<dbReference type="InterPro" id="IPR018247">
    <property type="entry name" value="EF_Hand_1_Ca_BS"/>
</dbReference>
<dbReference type="SUPFAM" id="SSF47473">
    <property type="entry name" value="EF-hand"/>
    <property type="match status" value="1"/>
</dbReference>
<dbReference type="PROSITE" id="PS00018">
    <property type="entry name" value="EF_HAND_1"/>
    <property type="match status" value="1"/>
</dbReference>
<proteinExistence type="predicted"/>
<dbReference type="InterPro" id="IPR011992">
    <property type="entry name" value="EF-hand-dom_pair"/>
</dbReference>
<gene>
    <name evidence="2" type="ORF">ESZ36_09555</name>
</gene>
<comment type="caution">
    <text evidence="2">The sequence shown here is derived from an EMBL/GenBank/DDBJ whole genome shotgun (WGS) entry which is preliminary data.</text>
</comment>
<dbReference type="RefSeq" id="WP_146786862.1">
    <property type="nucleotide sequence ID" value="NZ_VOLT01000004.1"/>
</dbReference>
<evidence type="ECO:0000313" key="3">
    <source>
        <dbReference type="Proteomes" id="UP000321822"/>
    </source>
</evidence>
<evidence type="ECO:0008006" key="4">
    <source>
        <dbReference type="Google" id="ProtNLM"/>
    </source>
</evidence>
<reference evidence="2 3" key="1">
    <citation type="submission" date="2019-07" db="EMBL/GenBank/DDBJ databases">
        <title>Genomes of sea-ice associated Colwellia species.</title>
        <authorList>
            <person name="Bowman J.P."/>
        </authorList>
    </citation>
    <scope>NUCLEOTIDE SEQUENCE [LARGE SCALE GENOMIC DNA]</scope>
    <source>
        <strain evidence="2 3">ACAM 459</strain>
    </source>
</reference>
<dbReference type="AlphaFoldDB" id="A0A5C6QIL2"/>
<keyword evidence="3" id="KW-1185">Reference proteome</keyword>
<protein>
    <recommendedName>
        <fullName evidence="4">EF-hand domain-containing protein</fullName>
    </recommendedName>
</protein>
<accession>A0A5C6QIL2</accession>
<evidence type="ECO:0000313" key="2">
    <source>
        <dbReference type="EMBL" id="TWX68711.1"/>
    </source>
</evidence>
<dbReference type="EMBL" id="VOLT01000004">
    <property type="protein sequence ID" value="TWX68711.1"/>
    <property type="molecule type" value="Genomic_DNA"/>
</dbReference>
<dbReference type="OrthoDB" id="6228508at2"/>
<organism evidence="2 3">
    <name type="scientific">Colwellia demingiae</name>
    <dbReference type="NCBI Taxonomy" id="89401"/>
    <lineage>
        <taxon>Bacteria</taxon>
        <taxon>Pseudomonadati</taxon>
        <taxon>Pseudomonadota</taxon>
        <taxon>Gammaproteobacteria</taxon>
        <taxon>Alteromonadales</taxon>
        <taxon>Colwelliaceae</taxon>
        <taxon>Colwellia</taxon>
    </lineage>
</organism>
<dbReference type="Gene3D" id="1.10.238.10">
    <property type="entry name" value="EF-hand"/>
    <property type="match status" value="1"/>
</dbReference>
<evidence type="ECO:0000256" key="1">
    <source>
        <dbReference type="SAM" id="SignalP"/>
    </source>
</evidence>
<feature type="signal peptide" evidence="1">
    <location>
        <begin position="1"/>
        <end position="25"/>
    </location>
</feature>
<name>A0A5C6QIL2_9GAMM</name>
<sequence length="122" mass="13284">MDSISLTQVTAFVVAVSMASFFVNADDDLAYTNEDNTVVNAENSANAEAITAAIEEVKEPSDKFTFTSLDMDKNGMLSRQEVVDGENEWLVKSFTNIDSNADNSVTEQELVDFVAKKAATTK</sequence>
<keyword evidence="1" id="KW-0732">Signal</keyword>
<dbReference type="Proteomes" id="UP000321822">
    <property type="component" value="Unassembled WGS sequence"/>
</dbReference>
<feature type="chain" id="PRO_5022827292" description="EF-hand domain-containing protein" evidence="1">
    <location>
        <begin position="26"/>
        <end position="122"/>
    </location>
</feature>